<reference evidence="1" key="1">
    <citation type="journal article" date="2023" name="PLoS Negl. Trop. Dis.">
        <title>A genome sequence for Biomphalaria pfeifferi, the major vector snail for the human-infecting parasite Schistosoma mansoni.</title>
        <authorList>
            <person name="Bu L."/>
            <person name="Lu L."/>
            <person name="Laidemitt M.R."/>
            <person name="Zhang S.M."/>
            <person name="Mutuku M."/>
            <person name="Mkoji G."/>
            <person name="Steinauer M."/>
            <person name="Loker E.S."/>
        </authorList>
    </citation>
    <scope>NUCLEOTIDE SEQUENCE</scope>
    <source>
        <strain evidence="1">KasaAsao</strain>
    </source>
</reference>
<dbReference type="AlphaFoldDB" id="A0AAD8FC76"/>
<dbReference type="Proteomes" id="UP001233172">
    <property type="component" value="Unassembled WGS sequence"/>
</dbReference>
<organism evidence="1 2">
    <name type="scientific">Biomphalaria pfeifferi</name>
    <name type="common">Bloodfluke planorb</name>
    <name type="synonym">Freshwater snail</name>
    <dbReference type="NCBI Taxonomy" id="112525"/>
    <lineage>
        <taxon>Eukaryota</taxon>
        <taxon>Metazoa</taxon>
        <taxon>Spiralia</taxon>
        <taxon>Lophotrochozoa</taxon>
        <taxon>Mollusca</taxon>
        <taxon>Gastropoda</taxon>
        <taxon>Heterobranchia</taxon>
        <taxon>Euthyneura</taxon>
        <taxon>Panpulmonata</taxon>
        <taxon>Hygrophila</taxon>
        <taxon>Lymnaeoidea</taxon>
        <taxon>Planorbidae</taxon>
        <taxon>Biomphalaria</taxon>
    </lineage>
</organism>
<protein>
    <submittedName>
        <fullName evidence="1">Uncharacterized protein</fullName>
    </submittedName>
</protein>
<proteinExistence type="predicted"/>
<evidence type="ECO:0000313" key="2">
    <source>
        <dbReference type="Proteomes" id="UP001233172"/>
    </source>
</evidence>
<evidence type="ECO:0000313" key="1">
    <source>
        <dbReference type="EMBL" id="KAK0059612.1"/>
    </source>
</evidence>
<dbReference type="EMBL" id="JASAOG010000041">
    <property type="protein sequence ID" value="KAK0059612.1"/>
    <property type="molecule type" value="Genomic_DNA"/>
</dbReference>
<gene>
    <name evidence="1" type="ORF">Bpfe_011073</name>
</gene>
<sequence length="52" mass="5348">LRSPISDVWGISSGAQYLMSGALAPSPISDVWGISSGAQYLMSGVLAPEPNI</sequence>
<comment type="caution">
    <text evidence="1">The sequence shown here is derived from an EMBL/GenBank/DDBJ whole genome shotgun (WGS) entry which is preliminary data.</text>
</comment>
<keyword evidence="2" id="KW-1185">Reference proteome</keyword>
<accession>A0AAD8FC76</accession>
<name>A0AAD8FC76_BIOPF</name>
<reference evidence="1" key="2">
    <citation type="submission" date="2023-04" db="EMBL/GenBank/DDBJ databases">
        <authorList>
            <person name="Bu L."/>
            <person name="Lu L."/>
            <person name="Laidemitt M.R."/>
            <person name="Zhang S.M."/>
            <person name="Mutuku M."/>
            <person name="Mkoji G."/>
            <person name="Steinauer M."/>
            <person name="Loker E.S."/>
        </authorList>
    </citation>
    <scope>NUCLEOTIDE SEQUENCE</scope>
    <source>
        <strain evidence="1">KasaAsao</strain>
        <tissue evidence="1">Whole Snail</tissue>
    </source>
</reference>
<feature type="non-terminal residue" evidence="1">
    <location>
        <position position="1"/>
    </location>
</feature>